<organism evidence="3 4">
    <name type="scientific">Thiospirillum jenense</name>
    <dbReference type="NCBI Taxonomy" id="1653858"/>
    <lineage>
        <taxon>Bacteria</taxon>
        <taxon>Pseudomonadati</taxon>
        <taxon>Pseudomonadota</taxon>
        <taxon>Gammaproteobacteria</taxon>
        <taxon>Chromatiales</taxon>
        <taxon>Chromatiaceae</taxon>
        <taxon>Thiospirillum</taxon>
    </lineage>
</organism>
<feature type="domain" description="Orotate phosphoribosyltransferase-like" evidence="2">
    <location>
        <begin position="29"/>
        <end position="219"/>
    </location>
</feature>
<proteinExistence type="predicted"/>
<accession>A0A839H5U3</accession>
<dbReference type="InterPro" id="IPR011214">
    <property type="entry name" value="UCP020967"/>
</dbReference>
<protein>
    <submittedName>
        <fullName evidence="3">Phosphoribosyltransferase domain-containing protein</fullName>
    </submittedName>
</protein>
<dbReference type="EMBL" id="JABVCQ010000003">
    <property type="protein sequence ID" value="MBB1124991.1"/>
    <property type="molecule type" value="Genomic_DNA"/>
</dbReference>
<dbReference type="Pfam" id="PF12500">
    <property type="entry name" value="TRSP"/>
    <property type="match status" value="1"/>
</dbReference>
<evidence type="ECO:0000259" key="1">
    <source>
        <dbReference type="Pfam" id="PF12500"/>
    </source>
</evidence>
<name>A0A839H5U3_9GAMM</name>
<dbReference type="Proteomes" id="UP000548632">
    <property type="component" value="Unassembled WGS sequence"/>
</dbReference>
<keyword evidence="3" id="KW-0808">Transferase</keyword>
<keyword evidence="3" id="KW-0328">Glycosyltransferase</keyword>
<sequence length="380" mass="42504">MPIEQHDIELLTGRLSVTVYDADWPLNTLCGFAARANPKRGFLFVSKVLGKHLPSSPNQMQQLHELLAAKLTDLQQPCLFIALAETATGLGQGIFEAALNQQPNLQALFIHSTRYLLPERPHFAFQEPHCHAPTHFLYQPITPPHLRLFNNARELVIIDDEISTGTTLFNLINLYRTHNSCLTRITCVTITNFSGLDTAEHWSNQLGLPVRFVTALSGEFRFQPTLHQPYQFAPNATGYDAQQDQAIAQHYGRFGINRAVILSDTELNLLTADLPPNTAVLLLGTGEFMHMAFRLGLALEQRGYVVSIQATTRSPILIGAAIQRRLIFADNYSEGIPNYLYNVDPTQYTRIIICHETLSSAIQPLIQQLGTKCVNYSVLT</sequence>
<dbReference type="SUPFAM" id="SSF53271">
    <property type="entry name" value="PRTase-like"/>
    <property type="match status" value="1"/>
</dbReference>
<dbReference type="Pfam" id="PF15609">
    <property type="entry name" value="PRTase_2"/>
    <property type="match status" value="1"/>
</dbReference>
<comment type="caution">
    <text evidence="3">The sequence shown here is derived from an EMBL/GenBank/DDBJ whole genome shotgun (WGS) entry which is preliminary data.</text>
</comment>
<gene>
    <name evidence="3" type="ORF">HUK38_01945</name>
</gene>
<dbReference type="AlphaFoldDB" id="A0A839H5U3"/>
<dbReference type="GO" id="GO:0016757">
    <property type="term" value="F:glycosyltransferase activity"/>
    <property type="evidence" value="ECO:0007669"/>
    <property type="project" value="UniProtKB-KW"/>
</dbReference>
<reference evidence="3 4" key="1">
    <citation type="journal article" date="2020" name="Arch. Microbiol.">
        <title>The genome sequence of the giant phototrophic gammaproteobacterium Thiospirillum jenense gives insight into its physiological properties and phylogenetic relationships.</title>
        <authorList>
            <person name="Imhoff J.F."/>
            <person name="Meyer T.E."/>
            <person name="Kyndt J.A."/>
        </authorList>
    </citation>
    <scope>NUCLEOTIDE SEQUENCE [LARGE SCALE GENOMIC DNA]</scope>
    <source>
        <strain evidence="3 4">DSM 216</strain>
    </source>
</reference>
<dbReference type="InterPro" id="IPR022537">
    <property type="entry name" value="TRSP_dom"/>
</dbReference>
<dbReference type="PIRSF" id="PIRSF020967">
    <property type="entry name" value="UCP020967"/>
    <property type="match status" value="1"/>
</dbReference>
<feature type="domain" description="TRSP" evidence="1">
    <location>
        <begin position="252"/>
        <end position="367"/>
    </location>
</feature>
<evidence type="ECO:0000259" key="2">
    <source>
        <dbReference type="Pfam" id="PF15609"/>
    </source>
</evidence>
<evidence type="ECO:0000313" key="4">
    <source>
        <dbReference type="Proteomes" id="UP000548632"/>
    </source>
</evidence>
<evidence type="ECO:0000313" key="3">
    <source>
        <dbReference type="EMBL" id="MBB1124991.1"/>
    </source>
</evidence>
<keyword evidence="4" id="KW-1185">Reference proteome</keyword>
<dbReference type="InterPro" id="IPR041688">
    <property type="entry name" value="PRTase_2"/>
</dbReference>
<dbReference type="CDD" id="cd06223">
    <property type="entry name" value="PRTases_typeI"/>
    <property type="match status" value="1"/>
</dbReference>
<dbReference type="RefSeq" id="WP_182582161.1">
    <property type="nucleotide sequence ID" value="NZ_JABVCQ010000003.1"/>
</dbReference>
<dbReference type="InterPro" id="IPR000836">
    <property type="entry name" value="PRTase_dom"/>
</dbReference>
<dbReference type="InterPro" id="IPR029057">
    <property type="entry name" value="PRTase-like"/>
</dbReference>